<organism evidence="3 4">
    <name type="scientific">Candidatus Kaiserbacteria bacterium RIFOXYD1_FULL_47_14</name>
    <dbReference type="NCBI Taxonomy" id="1798533"/>
    <lineage>
        <taxon>Bacteria</taxon>
        <taxon>Candidatus Kaiseribacteriota</taxon>
    </lineage>
</organism>
<proteinExistence type="predicted"/>
<dbReference type="AlphaFoldDB" id="A0A1F6G5R6"/>
<feature type="compositionally biased region" description="Low complexity" evidence="1">
    <location>
        <begin position="325"/>
        <end position="341"/>
    </location>
</feature>
<comment type="caution">
    <text evidence="3">The sequence shown here is derived from an EMBL/GenBank/DDBJ whole genome shotgun (WGS) entry which is preliminary data.</text>
</comment>
<reference evidence="3 4" key="1">
    <citation type="journal article" date="2016" name="Nat. Commun.">
        <title>Thousands of microbial genomes shed light on interconnected biogeochemical processes in an aquifer system.</title>
        <authorList>
            <person name="Anantharaman K."/>
            <person name="Brown C.T."/>
            <person name="Hug L.A."/>
            <person name="Sharon I."/>
            <person name="Castelle C.J."/>
            <person name="Probst A.J."/>
            <person name="Thomas B.C."/>
            <person name="Singh A."/>
            <person name="Wilkins M.J."/>
            <person name="Karaoz U."/>
            <person name="Brodie E.L."/>
            <person name="Williams K.H."/>
            <person name="Hubbard S.S."/>
            <person name="Banfield J.F."/>
        </authorList>
    </citation>
    <scope>NUCLEOTIDE SEQUENCE [LARGE SCALE GENOMIC DNA]</scope>
</reference>
<evidence type="ECO:0000256" key="1">
    <source>
        <dbReference type="SAM" id="MobiDB-lite"/>
    </source>
</evidence>
<dbReference type="EMBL" id="MFMU01000007">
    <property type="protein sequence ID" value="OGG93454.1"/>
    <property type="molecule type" value="Genomic_DNA"/>
</dbReference>
<protein>
    <recommendedName>
        <fullName evidence="2">PPM-type phosphatase domain-containing protein</fullName>
    </recommendedName>
</protein>
<gene>
    <name evidence="3" type="ORF">A2609_01880</name>
</gene>
<dbReference type="InterPro" id="IPR001932">
    <property type="entry name" value="PPM-type_phosphatase-like_dom"/>
</dbReference>
<evidence type="ECO:0000313" key="4">
    <source>
        <dbReference type="Proteomes" id="UP000176867"/>
    </source>
</evidence>
<feature type="region of interest" description="Disordered" evidence="1">
    <location>
        <begin position="320"/>
        <end position="354"/>
    </location>
</feature>
<evidence type="ECO:0000259" key="2">
    <source>
        <dbReference type="Pfam" id="PF13672"/>
    </source>
</evidence>
<dbReference type="Pfam" id="PF13672">
    <property type="entry name" value="PP2C_2"/>
    <property type="match status" value="1"/>
</dbReference>
<feature type="domain" description="PPM-type phosphatase" evidence="2">
    <location>
        <begin position="33"/>
        <end position="213"/>
    </location>
</feature>
<evidence type="ECO:0000313" key="3">
    <source>
        <dbReference type="EMBL" id="OGG93454.1"/>
    </source>
</evidence>
<name>A0A1F6G5R6_9BACT</name>
<dbReference type="STRING" id="1798533.A2609_01880"/>
<accession>A0A1F6G5R6</accession>
<dbReference type="Proteomes" id="UP000176867">
    <property type="component" value="Unassembled WGS sequence"/>
</dbReference>
<sequence length="485" mass="54350">MRGKVVKMCTTQEVRQVGCKIPSNFHRAEDDFKCGDYVVGTEKYYVAAVSDGCTSNFALRSDYGSRWLCEKFVDLAHSELEKRQSRETLTEVMRKVVMGCINAMASYRSQDAESSSKEYCGAELSEELIATLYAYISGHEETVLFLAGNGYIICNGEEYKIKQSRGDLYLMHLRWFPERLWKERFDEVFAVITLPTKDIRHLTVATDGLCEHMVEFLCEHGNHPEKAKEHTNTVHRKSCDYYCSSKECDECNRKHPLIQLTDTSKGWNRVPMPSPDFRYCELTCDDATFVTMVRPGSGMPKVNLSADINKLEAVDRGEVREASKRISSTATKSTRTKTVASGKKKTKQNKRVPQPVVAPEVPVQVSVTGPVEKDDNVEDGDDQNTVVTLTEVTPQQPQSPPDADALMASWEERLKDPALTSEELKRIRVEMLDTKSLWSHIEKGKEVMIMLAAAIKKNISIANANNATELEKKSDGAADAASADG</sequence>